<evidence type="ECO:0000313" key="2">
    <source>
        <dbReference type="EMBL" id="MBM7800141.1"/>
    </source>
</evidence>
<protein>
    <submittedName>
        <fullName evidence="2">Uncharacterized protein</fullName>
    </submittedName>
</protein>
<reference evidence="2 3" key="1">
    <citation type="submission" date="2021-01" db="EMBL/GenBank/DDBJ databases">
        <title>Sequencing the genomes of 1000 actinobacteria strains.</title>
        <authorList>
            <person name="Klenk H.-P."/>
        </authorList>
    </citation>
    <scope>NUCLEOTIDE SEQUENCE [LARGE SCALE GENOMIC DNA]</scope>
    <source>
        <strain evidence="2 3">DSM 18662</strain>
    </source>
</reference>
<proteinExistence type="predicted"/>
<accession>A0ABS2RMA8</accession>
<comment type="caution">
    <text evidence="2">The sequence shown here is derived from an EMBL/GenBank/DDBJ whole genome shotgun (WGS) entry which is preliminary data.</text>
</comment>
<name>A0ABS2RMA8_9ACTN</name>
<organism evidence="2 3">
    <name type="scientific">Microlunatus panaciterrae</name>
    <dbReference type="NCBI Taxonomy" id="400768"/>
    <lineage>
        <taxon>Bacteria</taxon>
        <taxon>Bacillati</taxon>
        <taxon>Actinomycetota</taxon>
        <taxon>Actinomycetes</taxon>
        <taxon>Propionibacteriales</taxon>
        <taxon>Propionibacteriaceae</taxon>
        <taxon>Microlunatus</taxon>
    </lineage>
</organism>
<gene>
    <name evidence="2" type="ORF">JOE57_003062</name>
</gene>
<dbReference type="Proteomes" id="UP000704762">
    <property type="component" value="Unassembled WGS sequence"/>
</dbReference>
<evidence type="ECO:0000313" key="3">
    <source>
        <dbReference type="Proteomes" id="UP000704762"/>
    </source>
</evidence>
<keyword evidence="3" id="KW-1185">Reference proteome</keyword>
<dbReference type="EMBL" id="JAFBCF010000001">
    <property type="protein sequence ID" value="MBM7800141.1"/>
    <property type="molecule type" value="Genomic_DNA"/>
</dbReference>
<dbReference type="RefSeq" id="WP_204919368.1">
    <property type="nucleotide sequence ID" value="NZ_BAAAQP010000003.1"/>
</dbReference>
<sequence length="179" mass="19759">MTSRTRPSATLQNSGTPKDIATLQDSATTPCELSWVDATPFRAHLRHLREATGEDWRVIALLAGIPTGAMERLMFGRRGRPVRRISPVVARRLYRLSPHRINRAGAAMVPAGLTGKLLAQLVEHGSSTLELAERLRLPHPEVVALVAGRQLRCSRLTALRTRVVHEATVGQQWRADRAA</sequence>
<evidence type="ECO:0000256" key="1">
    <source>
        <dbReference type="SAM" id="MobiDB-lite"/>
    </source>
</evidence>
<feature type="region of interest" description="Disordered" evidence="1">
    <location>
        <begin position="1"/>
        <end position="20"/>
    </location>
</feature>
<feature type="compositionally biased region" description="Polar residues" evidence="1">
    <location>
        <begin position="1"/>
        <end position="16"/>
    </location>
</feature>